<keyword evidence="3" id="KW-0238">DNA-binding</keyword>
<evidence type="ECO:0000256" key="1">
    <source>
        <dbReference type="ARBA" id="ARBA00004123"/>
    </source>
</evidence>
<reference evidence="6 7" key="1">
    <citation type="journal article" date="2020" name="IScience">
        <title>Genome Sequencing of the Endangered Kingdonia uniflora (Circaeasteraceae, Ranunculales) Reveals Potential Mechanisms of Evolutionary Specialization.</title>
        <authorList>
            <person name="Sun Y."/>
            <person name="Deng T."/>
            <person name="Zhang A."/>
            <person name="Moore M.J."/>
            <person name="Landis J.B."/>
            <person name="Lin N."/>
            <person name="Zhang H."/>
            <person name="Zhang X."/>
            <person name="Huang J."/>
            <person name="Zhang X."/>
            <person name="Sun H."/>
            <person name="Wang H."/>
        </authorList>
    </citation>
    <scope>NUCLEOTIDE SEQUENCE [LARGE SCALE GENOMIC DNA]</scope>
    <source>
        <strain evidence="6">TB1705</strain>
        <tissue evidence="6">Leaf</tissue>
    </source>
</reference>
<comment type="subcellular location">
    <subcellularLocation>
        <location evidence="1">Nucleus</location>
    </subcellularLocation>
</comment>
<comment type="caution">
    <text evidence="6">The sequence shown here is derived from an EMBL/GenBank/DDBJ whole genome shotgun (WGS) entry which is preliminary data.</text>
</comment>
<sequence>MHNSIATEWARERAEDVQRKLDPKHPSFVKSLNPSQVSGAFMLNPPIRFCNEYLSKEMSFLLWWVKMKSHSRLDFQVYIIRAYGSPGVDGGLGLENSGACKRPNISRIYASDKEDALELTLEPNFQSFSKPTLHCHDSTGGVWPVAADHAEKSCLPCKFCKSRLRKNVMITLVDEDDIEYKVKFTNKGFTAGWPRFSAASQHRFGGCFSLPATSFDVAVDDLRKNSELISKSMWTKYYELCRIQNVLLHEDLVKHNSKLVDGIISEMIIIADDIKASKVSTFVDEFATWDRNLQGFEHLGMNVGFLHAELQQLKNFFSKSEHELYMLMYQEAKIRIEKMKAPETKFLGLKDTSKSFYDVEKLKGEIESGELKFQKELDTAW</sequence>
<organism evidence="6 7">
    <name type="scientific">Kingdonia uniflora</name>
    <dbReference type="NCBI Taxonomy" id="39325"/>
    <lineage>
        <taxon>Eukaryota</taxon>
        <taxon>Viridiplantae</taxon>
        <taxon>Streptophyta</taxon>
        <taxon>Embryophyta</taxon>
        <taxon>Tracheophyta</taxon>
        <taxon>Spermatophyta</taxon>
        <taxon>Magnoliopsida</taxon>
        <taxon>Ranunculales</taxon>
        <taxon>Circaeasteraceae</taxon>
        <taxon>Kingdonia</taxon>
    </lineage>
</organism>
<evidence type="ECO:0000313" key="6">
    <source>
        <dbReference type="EMBL" id="KAF6176141.1"/>
    </source>
</evidence>
<protein>
    <submittedName>
        <fullName evidence="6">Uncharacterized protein</fullName>
    </submittedName>
</protein>
<accession>A0A7J7P9M9</accession>
<dbReference type="OrthoDB" id="1909330at2759"/>
<keyword evidence="2" id="KW-0805">Transcription regulation</keyword>
<dbReference type="EMBL" id="JACGCM010000119">
    <property type="protein sequence ID" value="KAF6176141.1"/>
    <property type="molecule type" value="Genomic_DNA"/>
</dbReference>
<keyword evidence="7" id="KW-1185">Reference proteome</keyword>
<dbReference type="PANTHER" id="PTHR31391:SF99">
    <property type="entry name" value="B3 DOMAIN-CONTAINING PROTEIN OS06G0194400"/>
    <property type="match status" value="1"/>
</dbReference>
<evidence type="ECO:0000256" key="5">
    <source>
        <dbReference type="ARBA" id="ARBA00023242"/>
    </source>
</evidence>
<evidence type="ECO:0000313" key="7">
    <source>
        <dbReference type="Proteomes" id="UP000541444"/>
    </source>
</evidence>
<evidence type="ECO:0000256" key="4">
    <source>
        <dbReference type="ARBA" id="ARBA00023163"/>
    </source>
</evidence>
<dbReference type="GO" id="GO:0005634">
    <property type="term" value="C:nucleus"/>
    <property type="evidence" value="ECO:0007669"/>
    <property type="project" value="UniProtKB-SubCell"/>
</dbReference>
<evidence type="ECO:0000256" key="2">
    <source>
        <dbReference type="ARBA" id="ARBA00023015"/>
    </source>
</evidence>
<dbReference type="GO" id="GO:0003677">
    <property type="term" value="F:DNA binding"/>
    <property type="evidence" value="ECO:0007669"/>
    <property type="project" value="UniProtKB-KW"/>
</dbReference>
<keyword evidence="5" id="KW-0539">Nucleus</keyword>
<dbReference type="Gene3D" id="2.40.330.10">
    <property type="entry name" value="DNA-binding pseudobarrel domain"/>
    <property type="match status" value="1"/>
</dbReference>
<dbReference type="InterPro" id="IPR015300">
    <property type="entry name" value="DNA-bd_pseudobarrel_sf"/>
</dbReference>
<dbReference type="PANTHER" id="PTHR31391">
    <property type="entry name" value="B3 DOMAIN-CONTAINING PROTEIN OS11G0197600-RELATED"/>
    <property type="match status" value="1"/>
</dbReference>
<proteinExistence type="predicted"/>
<keyword evidence="4" id="KW-0804">Transcription</keyword>
<dbReference type="AlphaFoldDB" id="A0A7J7P9M9"/>
<dbReference type="Proteomes" id="UP000541444">
    <property type="component" value="Unassembled WGS sequence"/>
</dbReference>
<dbReference type="InterPro" id="IPR044837">
    <property type="entry name" value="REM16-like"/>
</dbReference>
<gene>
    <name evidence="6" type="ORF">GIB67_023432</name>
</gene>
<evidence type="ECO:0000256" key="3">
    <source>
        <dbReference type="ARBA" id="ARBA00023125"/>
    </source>
</evidence>
<name>A0A7J7P9M9_9MAGN</name>